<feature type="region of interest" description="Disordered" evidence="1">
    <location>
        <begin position="47"/>
        <end position="81"/>
    </location>
</feature>
<sequence length="94" mass="10289">MLPFRPTLAQTFFARIDPSRETTSRAWNRCPGQCLVRTSPIPEFIPVSSANYSSSSDSEPDSDPVEMADDIGDEPGFSQDQRRTIAQIVAAALA</sequence>
<dbReference type="Proteomes" id="UP000027138">
    <property type="component" value="Unassembled WGS sequence"/>
</dbReference>
<evidence type="ECO:0000313" key="3">
    <source>
        <dbReference type="Proteomes" id="UP000027138"/>
    </source>
</evidence>
<name>A0A067KQ39_JATCU</name>
<dbReference type="AlphaFoldDB" id="A0A067KQ39"/>
<organism evidence="2 3">
    <name type="scientific">Jatropha curcas</name>
    <name type="common">Barbados nut</name>
    <dbReference type="NCBI Taxonomy" id="180498"/>
    <lineage>
        <taxon>Eukaryota</taxon>
        <taxon>Viridiplantae</taxon>
        <taxon>Streptophyta</taxon>
        <taxon>Embryophyta</taxon>
        <taxon>Tracheophyta</taxon>
        <taxon>Spermatophyta</taxon>
        <taxon>Magnoliopsida</taxon>
        <taxon>eudicotyledons</taxon>
        <taxon>Gunneridae</taxon>
        <taxon>Pentapetalae</taxon>
        <taxon>rosids</taxon>
        <taxon>fabids</taxon>
        <taxon>Malpighiales</taxon>
        <taxon>Euphorbiaceae</taxon>
        <taxon>Crotonoideae</taxon>
        <taxon>Jatropheae</taxon>
        <taxon>Jatropha</taxon>
    </lineage>
</organism>
<feature type="compositionally biased region" description="Acidic residues" evidence="1">
    <location>
        <begin position="58"/>
        <end position="73"/>
    </location>
</feature>
<dbReference type="EMBL" id="KK914365">
    <property type="protein sequence ID" value="KDP38321.1"/>
    <property type="molecule type" value="Genomic_DNA"/>
</dbReference>
<protein>
    <submittedName>
        <fullName evidence="2">Uncharacterized protein</fullName>
    </submittedName>
</protein>
<feature type="compositionally biased region" description="Low complexity" evidence="1">
    <location>
        <begin position="47"/>
        <end position="57"/>
    </location>
</feature>
<gene>
    <name evidence="2" type="ORF">JCGZ_05386</name>
</gene>
<accession>A0A067KQ39</accession>
<reference evidence="2 3" key="1">
    <citation type="journal article" date="2014" name="PLoS ONE">
        <title>Global Analysis of Gene Expression Profiles in Physic Nut (Jatropha curcas L.) Seedlings Exposed to Salt Stress.</title>
        <authorList>
            <person name="Zhang L."/>
            <person name="Zhang C."/>
            <person name="Wu P."/>
            <person name="Chen Y."/>
            <person name="Li M."/>
            <person name="Jiang H."/>
            <person name="Wu G."/>
        </authorList>
    </citation>
    <scope>NUCLEOTIDE SEQUENCE [LARGE SCALE GENOMIC DNA]</scope>
    <source>
        <strain evidence="3">cv. GZQX0401</strain>
        <tissue evidence="2">Young leaves</tissue>
    </source>
</reference>
<evidence type="ECO:0000256" key="1">
    <source>
        <dbReference type="SAM" id="MobiDB-lite"/>
    </source>
</evidence>
<keyword evidence="3" id="KW-1185">Reference proteome</keyword>
<proteinExistence type="predicted"/>
<evidence type="ECO:0000313" key="2">
    <source>
        <dbReference type="EMBL" id="KDP38321.1"/>
    </source>
</evidence>